<dbReference type="Proteomes" id="UP000184073">
    <property type="component" value="Unassembled WGS sequence"/>
</dbReference>
<reference evidence="2" key="1">
    <citation type="journal article" date="2017" name="Genome Biol.">
        <title>Comparative genomics reveals high biological diversity and specific adaptations in the industrially and medically important fungal genus Aspergillus.</title>
        <authorList>
            <person name="de Vries R.P."/>
            <person name="Riley R."/>
            <person name="Wiebenga A."/>
            <person name="Aguilar-Osorio G."/>
            <person name="Amillis S."/>
            <person name="Uchima C.A."/>
            <person name="Anderluh G."/>
            <person name="Asadollahi M."/>
            <person name="Askin M."/>
            <person name="Barry K."/>
            <person name="Battaglia E."/>
            <person name="Bayram O."/>
            <person name="Benocci T."/>
            <person name="Braus-Stromeyer S.A."/>
            <person name="Caldana C."/>
            <person name="Canovas D."/>
            <person name="Cerqueira G.C."/>
            <person name="Chen F."/>
            <person name="Chen W."/>
            <person name="Choi C."/>
            <person name="Clum A."/>
            <person name="Dos Santos R.A."/>
            <person name="Damasio A.R."/>
            <person name="Diallinas G."/>
            <person name="Emri T."/>
            <person name="Fekete E."/>
            <person name="Flipphi M."/>
            <person name="Freyberg S."/>
            <person name="Gallo A."/>
            <person name="Gournas C."/>
            <person name="Habgood R."/>
            <person name="Hainaut M."/>
            <person name="Harispe M.L."/>
            <person name="Henrissat B."/>
            <person name="Hilden K.S."/>
            <person name="Hope R."/>
            <person name="Hossain A."/>
            <person name="Karabika E."/>
            <person name="Karaffa L."/>
            <person name="Karanyi Z."/>
            <person name="Krasevec N."/>
            <person name="Kuo A."/>
            <person name="Kusch H."/>
            <person name="LaButti K."/>
            <person name="Lagendijk E.L."/>
            <person name="Lapidus A."/>
            <person name="Levasseur A."/>
            <person name="Lindquist E."/>
            <person name="Lipzen A."/>
            <person name="Logrieco A.F."/>
            <person name="MacCabe A."/>
            <person name="Maekelae M.R."/>
            <person name="Malavazi I."/>
            <person name="Melin P."/>
            <person name="Meyer V."/>
            <person name="Mielnichuk N."/>
            <person name="Miskei M."/>
            <person name="Molnar A.P."/>
            <person name="Mule G."/>
            <person name="Ngan C.Y."/>
            <person name="Orejas M."/>
            <person name="Orosz E."/>
            <person name="Ouedraogo J.P."/>
            <person name="Overkamp K.M."/>
            <person name="Park H.-S."/>
            <person name="Perrone G."/>
            <person name="Piumi F."/>
            <person name="Punt P.J."/>
            <person name="Ram A.F."/>
            <person name="Ramon A."/>
            <person name="Rauscher S."/>
            <person name="Record E."/>
            <person name="Riano-Pachon D.M."/>
            <person name="Robert V."/>
            <person name="Roehrig J."/>
            <person name="Ruller R."/>
            <person name="Salamov A."/>
            <person name="Salih N.S."/>
            <person name="Samson R.A."/>
            <person name="Sandor E."/>
            <person name="Sanguinetti M."/>
            <person name="Schuetze T."/>
            <person name="Sepcic K."/>
            <person name="Shelest E."/>
            <person name="Sherlock G."/>
            <person name="Sophianopoulou V."/>
            <person name="Squina F.M."/>
            <person name="Sun H."/>
            <person name="Susca A."/>
            <person name="Todd R.B."/>
            <person name="Tsang A."/>
            <person name="Unkles S.E."/>
            <person name="van de Wiele N."/>
            <person name="van Rossen-Uffink D."/>
            <person name="Oliveira J.V."/>
            <person name="Vesth T.C."/>
            <person name="Visser J."/>
            <person name="Yu J.-H."/>
            <person name="Zhou M."/>
            <person name="Andersen M.R."/>
            <person name="Archer D.B."/>
            <person name="Baker S.E."/>
            <person name="Benoit I."/>
            <person name="Brakhage A.A."/>
            <person name="Braus G.H."/>
            <person name="Fischer R."/>
            <person name="Frisvad J.C."/>
            <person name="Goldman G.H."/>
            <person name="Houbraken J."/>
            <person name="Oakley B."/>
            <person name="Pocsi I."/>
            <person name="Scazzocchio C."/>
            <person name="Seiboth B."/>
            <person name="vanKuyk P.A."/>
            <person name="Wortman J."/>
            <person name="Dyer P.S."/>
            <person name="Grigoriev I.V."/>
        </authorList>
    </citation>
    <scope>NUCLEOTIDE SEQUENCE [LARGE SCALE GENOMIC DNA]</scope>
    <source>
        <strain evidence="2">CBS 583.65</strain>
    </source>
</reference>
<gene>
    <name evidence="1" type="ORF">ASPVEDRAFT_46713</name>
</gene>
<dbReference type="VEuPathDB" id="FungiDB:ASPVEDRAFT_46713"/>
<dbReference type="STRING" id="1036611.A0A1L9Q0T7"/>
<keyword evidence="2" id="KW-1185">Reference proteome</keyword>
<dbReference type="GeneID" id="63729133"/>
<accession>A0A1L9Q0T7</accession>
<evidence type="ECO:0000313" key="2">
    <source>
        <dbReference type="Proteomes" id="UP000184073"/>
    </source>
</evidence>
<evidence type="ECO:0000313" key="1">
    <source>
        <dbReference type="EMBL" id="OJJ07371.1"/>
    </source>
</evidence>
<dbReference type="RefSeq" id="XP_040673133.1">
    <property type="nucleotide sequence ID" value="XM_040813622.1"/>
</dbReference>
<protein>
    <submittedName>
        <fullName evidence="1">Uncharacterized protein</fullName>
    </submittedName>
</protein>
<name>A0A1L9Q0T7_ASPVE</name>
<sequence>MFAWRYTSKQLTDITKDMLAVAVIISAVDPEQVTSFAIRSLVQEQYGLLPAAEQQKILKTILDAKKEAQDTGEYADPILDLNFVHLE</sequence>
<organism evidence="1 2">
    <name type="scientific">Aspergillus versicolor CBS 583.65</name>
    <dbReference type="NCBI Taxonomy" id="1036611"/>
    <lineage>
        <taxon>Eukaryota</taxon>
        <taxon>Fungi</taxon>
        <taxon>Dikarya</taxon>
        <taxon>Ascomycota</taxon>
        <taxon>Pezizomycotina</taxon>
        <taxon>Eurotiomycetes</taxon>
        <taxon>Eurotiomycetidae</taxon>
        <taxon>Eurotiales</taxon>
        <taxon>Aspergillaceae</taxon>
        <taxon>Aspergillus</taxon>
        <taxon>Aspergillus subgen. Nidulantes</taxon>
    </lineage>
</organism>
<dbReference type="AlphaFoldDB" id="A0A1L9Q0T7"/>
<dbReference type="OrthoDB" id="4757738at2759"/>
<proteinExistence type="predicted"/>
<dbReference type="EMBL" id="KV878137">
    <property type="protein sequence ID" value="OJJ07371.1"/>
    <property type="molecule type" value="Genomic_DNA"/>
</dbReference>